<protein>
    <submittedName>
        <fullName evidence="1">Uncharacterized protein</fullName>
    </submittedName>
</protein>
<keyword evidence="2" id="KW-1185">Reference proteome</keyword>
<accession>A0ABZ2Z558</accession>
<dbReference type="Proteomes" id="UP001449657">
    <property type="component" value="Chromosome"/>
</dbReference>
<dbReference type="EMBL" id="CP150096">
    <property type="protein sequence ID" value="WZN47385.1"/>
    <property type="molecule type" value="Genomic_DNA"/>
</dbReference>
<dbReference type="RefSeq" id="WP_341842026.1">
    <property type="nucleotide sequence ID" value="NZ_CP149792.1"/>
</dbReference>
<evidence type="ECO:0000313" key="2">
    <source>
        <dbReference type="Proteomes" id="UP001449657"/>
    </source>
</evidence>
<reference evidence="1 2" key="1">
    <citation type="submission" date="2024-03" db="EMBL/GenBank/DDBJ databases">
        <title>Chitinophaga caseinilytica sp. nov., a casein hydrolysing bacterium isolated from forest soil.</title>
        <authorList>
            <person name="Lee D.S."/>
            <person name="Han D.M."/>
            <person name="Baek J.H."/>
            <person name="Choi D.G."/>
            <person name="Jeon J.H."/>
            <person name="Jeon C.O."/>
        </authorList>
    </citation>
    <scope>NUCLEOTIDE SEQUENCE [LARGE SCALE GENOMIC DNA]</scope>
    <source>
        <strain evidence="1 2">KACC 19118</strain>
    </source>
</reference>
<gene>
    <name evidence="1" type="ORF">WJU22_04260</name>
</gene>
<evidence type="ECO:0000313" key="1">
    <source>
        <dbReference type="EMBL" id="WZN47385.1"/>
    </source>
</evidence>
<sequence length="44" mass="5066">MNKQATTGSRYAFFARSTASKKERFQSRFWLISLVIELIGLLAK</sequence>
<organism evidence="1 2">
    <name type="scientific">Chitinophaga caseinilytica</name>
    <dbReference type="NCBI Taxonomy" id="2267521"/>
    <lineage>
        <taxon>Bacteria</taxon>
        <taxon>Pseudomonadati</taxon>
        <taxon>Bacteroidota</taxon>
        <taxon>Chitinophagia</taxon>
        <taxon>Chitinophagales</taxon>
        <taxon>Chitinophagaceae</taxon>
        <taxon>Chitinophaga</taxon>
    </lineage>
</organism>
<proteinExistence type="predicted"/>
<name>A0ABZ2Z558_9BACT</name>